<evidence type="ECO:0000313" key="1">
    <source>
        <dbReference type="EMBL" id="NIY73979.1"/>
    </source>
</evidence>
<dbReference type="Proteomes" id="UP000709466">
    <property type="component" value="Unassembled WGS sequence"/>
</dbReference>
<evidence type="ECO:0000313" key="2">
    <source>
        <dbReference type="Proteomes" id="UP000709466"/>
    </source>
</evidence>
<name>A0ABX0W121_9RHOB</name>
<gene>
    <name evidence="1" type="ORF">HCZ30_16250</name>
</gene>
<dbReference type="EMBL" id="JAATOP010000017">
    <property type="protein sequence ID" value="NIY73979.1"/>
    <property type="molecule type" value="Genomic_DNA"/>
</dbReference>
<proteinExistence type="predicted"/>
<reference evidence="1 2" key="1">
    <citation type="submission" date="2020-03" db="EMBL/GenBank/DDBJ databases">
        <title>Bacterial isolates of synthetic phycosphere.</title>
        <authorList>
            <person name="Fu H."/>
            <person name="Moran M.A."/>
        </authorList>
    </citation>
    <scope>NUCLEOTIDE SEQUENCE [LARGE SCALE GENOMIC DNA]</scope>
    <source>
        <strain evidence="1 2">HF1</strain>
    </source>
</reference>
<organism evidence="1 2">
    <name type="scientific">Marivivens donghaensis</name>
    <dbReference type="NCBI Taxonomy" id="1699413"/>
    <lineage>
        <taxon>Bacteria</taxon>
        <taxon>Pseudomonadati</taxon>
        <taxon>Pseudomonadota</taxon>
        <taxon>Alphaproteobacteria</taxon>
        <taxon>Rhodobacterales</taxon>
        <taxon>Paracoccaceae</taxon>
        <taxon>Marivivens group</taxon>
        <taxon>Marivivens</taxon>
    </lineage>
</organism>
<keyword evidence="2" id="KW-1185">Reference proteome</keyword>
<sequence>MIDIVIDIIDIVFVFSGLHATREGFVQVFEHVFDTARHIFSVLPAPAEERVTELVKVLVKRSINVGNDLSLPTSRLLDPPKFDITDTGLA</sequence>
<accession>A0ABX0W121</accession>
<comment type="caution">
    <text evidence="1">The sequence shown here is derived from an EMBL/GenBank/DDBJ whole genome shotgun (WGS) entry which is preliminary data.</text>
</comment>
<dbReference type="RefSeq" id="WP_167639361.1">
    <property type="nucleotide sequence ID" value="NZ_JAATOP010000017.1"/>
</dbReference>
<protein>
    <submittedName>
        <fullName evidence="1">Uncharacterized protein</fullName>
    </submittedName>
</protein>